<dbReference type="Gene3D" id="3.40.50.300">
    <property type="entry name" value="P-loop containing nucleotide triphosphate hydrolases"/>
    <property type="match status" value="1"/>
</dbReference>
<dbReference type="InterPro" id="IPR003593">
    <property type="entry name" value="AAA+_ATPase"/>
</dbReference>
<accession>A0A0R2B800</accession>
<comment type="caution">
    <text evidence="4">The sequence shown here is derived from an EMBL/GenBank/DDBJ whole genome shotgun (WGS) entry which is preliminary data.</text>
</comment>
<dbReference type="SMART" id="SM00382">
    <property type="entry name" value="AAA"/>
    <property type="match status" value="1"/>
</dbReference>
<dbReference type="AlphaFoldDB" id="A0A0R2B800"/>
<dbReference type="GO" id="GO:0005524">
    <property type="term" value="F:ATP binding"/>
    <property type="evidence" value="ECO:0007669"/>
    <property type="project" value="UniProtKB-KW"/>
</dbReference>
<sequence length="213" mass="23881">MSNDLICVTDLTKKFKKKYVFSDLCVNFPKNQITVIYGKSGSGKSTLLKILGAIENYQGGNVYFNGQKLPKVGRHKATLYRRKNVSFIFQDYGLIKEDTIKANLELGVAYSKLKHREKLNKMQAALAEVGLNYSLKTKVAVLSGGEQQRVAIARALLKPGELILADEPTGSLDLENRSLVFSLLQKLKEKGKTIIMVSHDPYFEQVCDHIVRL</sequence>
<reference evidence="4 5" key="1">
    <citation type="journal article" date="2015" name="Genome Announc.">
        <title>Expanding the biotechnology potential of lactobacilli through comparative genomics of 213 strains and associated genera.</title>
        <authorList>
            <person name="Sun Z."/>
            <person name="Harris H.M."/>
            <person name="McCann A."/>
            <person name="Guo C."/>
            <person name="Argimon S."/>
            <person name="Zhang W."/>
            <person name="Yang X."/>
            <person name="Jeffery I.B."/>
            <person name="Cooney J.C."/>
            <person name="Kagawa T.F."/>
            <person name="Liu W."/>
            <person name="Song Y."/>
            <person name="Salvetti E."/>
            <person name="Wrobel A."/>
            <person name="Rasinkangas P."/>
            <person name="Parkhill J."/>
            <person name="Rea M.C."/>
            <person name="O'Sullivan O."/>
            <person name="Ritari J."/>
            <person name="Douillard F.P."/>
            <person name="Paul Ross R."/>
            <person name="Yang R."/>
            <person name="Briner A.E."/>
            <person name="Felis G.E."/>
            <person name="de Vos W.M."/>
            <person name="Barrangou R."/>
            <person name="Klaenhammer T.R."/>
            <person name="Caufield P.W."/>
            <person name="Cui Y."/>
            <person name="Zhang H."/>
            <person name="O'Toole P.W."/>
        </authorList>
    </citation>
    <scope>NUCLEOTIDE SEQUENCE [LARGE SCALE GENOMIC DNA]</scope>
    <source>
        <strain evidence="4 5">DSM 20452</strain>
    </source>
</reference>
<dbReference type="PROSITE" id="PS50893">
    <property type="entry name" value="ABC_TRANSPORTER_2"/>
    <property type="match status" value="1"/>
</dbReference>
<dbReference type="Pfam" id="PF00005">
    <property type="entry name" value="ABC_tran"/>
    <property type="match status" value="1"/>
</dbReference>
<dbReference type="GO" id="GO:0016887">
    <property type="term" value="F:ATP hydrolysis activity"/>
    <property type="evidence" value="ECO:0007669"/>
    <property type="project" value="InterPro"/>
</dbReference>
<evidence type="ECO:0000313" key="4">
    <source>
        <dbReference type="EMBL" id="KRM73988.1"/>
    </source>
</evidence>
<organism evidence="4 5">
    <name type="scientific">Ligilactobacillus murinus DSM 20452 = NBRC 14221</name>
    <dbReference type="NCBI Taxonomy" id="1423772"/>
    <lineage>
        <taxon>Bacteria</taxon>
        <taxon>Bacillati</taxon>
        <taxon>Bacillota</taxon>
        <taxon>Bacilli</taxon>
        <taxon>Lactobacillales</taxon>
        <taxon>Lactobacillaceae</taxon>
        <taxon>Ligilactobacillus</taxon>
    </lineage>
</organism>
<dbReference type="PANTHER" id="PTHR42798">
    <property type="entry name" value="LIPOPROTEIN-RELEASING SYSTEM ATP-BINDING PROTEIN LOLD"/>
    <property type="match status" value="1"/>
</dbReference>
<dbReference type="PANTHER" id="PTHR42798:SF4">
    <property type="entry name" value="ABC TRANSPORTER DOMAIN-CONTAINING PROTEIN"/>
    <property type="match status" value="1"/>
</dbReference>
<evidence type="ECO:0000256" key="1">
    <source>
        <dbReference type="ARBA" id="ARBA00022741"/>
    </source>
</evidence>
<dbReference type="SUPFAM" id="SSF52540">
    <property type="entry name" value="P-loop containing nucleoside triphosphate hydrolases"/>
    <property type="match status" value="1"/>
</dbReference>
<dbReference type="PROSITE" id="PS00211">
    <property type="entry name" value="ABC_TRANSPORTER_1"/>
    <property type="match status" value="1"/>
</dbReference>
<proteinExistence type="predicted"/>
<dbReference type="InterPro" id="IPR003439">
    <property type="entry name" value="ABC_transporter-like_ATP-bd"/>
</dbReference>
<dbReference type="InterPro" id="IPR017871">
    <property type="entry name" value="ABC_transporter-like_CS"/>
</dbReference>
<keyword evidence="1" id="KW-0547">Nucleotide-binding</keyword>
<dbReference type="RefSeq" id="WP_056959299.1">
    <property type="nucleotide sequence ID" value="NZ_AYYN01000127.1"/>
</dbReference>
<keyword evidence="2" id="KW-0067">ATP-binding</keyword>
<evidence type="ECO:0000256" key="2">
    <source>
        <dbReference type="ARBA" id="ARBA00022840"/>
    </source>
</evidence>
<feature type="domain" description="ABC transporter" evidence="3">
    <location>
        <begin position="6"/>
        <end position="213"/>
    </location>
</feature>
<gene>
    <name evidence="4" type="ORF">FC48_GL000613</name>
</gene>
<dbReference type="Proteomes" id="UP000051612">
    <property type="component" value="Unassembled WGS sequence"/>
</dbReference>
<protein>
    <submittedName>
        <fullName evidence="4">ABC superfamily ATP binding cassette transporter ABC protein</fullName>
    </submittedName>
</protein>
<dbReference type="InterPro" id="IPR027417">
    <property type="entry name" value="P-loop_NTPase"/>
</dbReference>
<evidence type="ECO:0000259" key="3">
    <source>
        <dbReference type="PROSITE" id="PS50893"/>
    </source>
</evidence>
<name>A0A0R2B800_9LACO</name>
<dbReference type="EMBL" id="AYYN01000127">
    <property type="protein sequence ID" value="KRM73988.1"/>
    <property type="molecule type" value="Genomic_DNA"/>
</dbReference>
<dbReference type="PATRIC" id="fig|1423772.3.peg.674"/>
<evidence type="ECO:0000313" key="5">
    <source>
        <dbReference type="Proteomes" id="UP000051612"/>
    </source>
</evidence>